<gene>
    <name evidence="4" type="ORF">HNR75_002267</name>
</gene>
<dbReference type="SUPFAM" id="SSF51735">
    <property type="entry name" value="NAD(P)-binding Rossmann-fold domains"/>
    <property type="match status" value="1"/>
</dbReference>
<evidence type="ECO:0000256" key="3">
    <source>
        <dbReference type="RuleBase" id="RU000363"/>
    </source>
</evidence>
<dbReference type="GO" id="GO:0016491">
    <property type="term" value="F:oxidoreductase activity"/>
    <property type="evidence" value="ECO:0007669"/>
    <property type="project" value="UniProtKB-KW"/>
</dbReference>
<organism evidence="4 5">
    <name type="scientific">Tolumonas osonensis</name>
    <dbReference type="NCBI Taxonomy" id="675874"/>
    <lineage>
        <taxon>Bacteria</taxon>
        <taxon>Pseudomonadati</taxon>
        <taxon>Pseudomonadota</taxon>
        <taxon>Gammaproteobacteria</taxon>
        <taxon>Aeromonadales</taxon>
        <taxon>Aeromonadaceae</taxon>
        <taxon>Tolumonas</taxon>
    </lineage>
</organism>
<dbReference type="PANTHER" id="PTHR43976:SF16">
    <property type="entry name" value="SHORT-CHAIN DEHYDROGENASE_REDUCTASE FAMILY PROTEIN"/>
    <property type="match status" value="1"/>
</dbReference>
<dbReference type="PRINTS" id="PR00080">
    <property type="entry name" value="SDRFAMILY"/>
</dbReference>
<dbReference type="PRINTS" id="PR00081">
    <property type="entry name" value="GDHRDH"/>
</dbReference>
<comment type="caution">
    <text evidence="4">The sequence shown here is derived from an EMBL/GenBank/DDBJ whole genome shotgun (WGS) entry which is preliminary data.</text>
</comment>
<dbReference type="AlphaFoldDB" id="A0A841GM05"/>
<dbReference type="Gene3D" id="3.40.50.720">
    <property type="entry name" value="NAD(P)-binding Rossmann-like Domain"/>
    <property type="match status" value="1"/>
</dbReference>
<dbReference type="PANTHER" id="PTHR43976">
    <property type="entry name" value="SHORT CHAIN DEHYDROGENASE"/>
    <property type="match status" value="1"/>
</dbReference>
<keyword evidence="2" id="KW-0560">Oxidoreductase</keyword>
<comment type="similarity">
    <text evidence="1 3">Belongs to the short-chain dehydrogenases/reductases (SDR) family.</text>
</comment>
<dbReference type="Pfam" id="PF00106">
    <property type="entry name" value="adh_short"/>
    <property type="match status" value="1"/>
</dbReference>
<reference evidence="4 5" key="1">
    <citation type="submission" date="2020-08" db="EMBL/GenBank/DDBJ databases">
        <title>Genomic Encyclopedia of Type Strains, Phase IV (KMG-IV): sequencing the most valuable type-strain genomes for metagenomic binning, comparative biology and taxonomic classification.</title>
        <authorList>
            <person name="Goeker M."/>
        </authorList>
    </citation>
    <scope>NUCLEOTIDE SEQUENCE [LARGE SCALE GENOMIC DNA]</scope>
    <source>
        <strain evidence="4 5">DSM 22975</strain>
    </source>
</reference>
<dbReference type="InterPro" id="IPR051911">
    <property type="entry name" value="SDR_oxidoreductase"/>
</dbReference>
<evidence type="ECO:0000256" key="1">
    <source>
        <dbReference type="ARBA" id="ARBA00006484"/>
    </source>
</evidence>
<sequence length="275" mass="30694">MSDFILITGCSTGIGLHLAQRLQQEGFNVLATARNDADVKRLSESGLNAHLLDLDNEKSIEQAAGWALTQSSGQLYGLINNGAYGQPGAIEDLPTQALRAQFSTNLFGWHHLIRQILPVMLKNNRGRIIQVSSLLGLVAMKYRGAYNASKFALEGYTDTLRLELRDTAVQVSLIEPGPVRSQFRSNALKKFLQNIDVNGSRHQVIYQLTLQRLQRPEPKNPFTLEPESCVAPALHALRSNRARVRYGVTFPTHLFAVLRRLLPARWLDNILCRSA</sequence>
<dbReference type="CDD" id="cd05374">
    <property type="entry name" value="17beta-HSD-like_SDR_c"/>
    <property type="match status" value="1"/>
</dbReference>
<dbReference type="RefSeq" id="WP_188027056.1">
    <property type="nucleotide sequence ID" value="NZ_JACHGR010000007.1"/>
</dbReference>
<dbReference type="InterPro" id="IPR020904">
    <property type="entry name" value="Sc_DH/Rdtase_CS"/>
</dbReference>
<evidence type="ECO:0000256" key="2">
    <source>
        <dbReference type="ARBA" id="ARBA00023002"/>
    </source>
</evidence>
<proteinExistence type="inferred from homology"/>
<keyword evidence="5" id="KW-1185">Reference proteome</keyword>
<name>A0A841GM05_9GAMM</name>
<evidence type="ECO:0000313" key="4">
    <source>
        <dbReference type="EMBL" id="MBB6056335.1"/>
    </source>
</evidence>
<dbReference type="PROSITE" id="PS00061">
    <property type="entry name" value="ADH_SHORT"/>
    <property type="match status" value="1"/>
</dbReference>
<evidence type="ECO:0000313" key="5">
    <source>
        <dbReference type="Proteomes" id="UP000585721"/>
    </source>
</evidence>
<dbReference type="InterPro" id="IPR002347">
    <property type="entry name" value="SDR_fam"/>
</dbReference>
<dbReference type="NCBIfam" id="NF004649">
    <property type="entry name" value="PRK05993.1"/>
    <property type="match status" value="1"/>
</dbReference>
<protein>
    <submittedName>
        <fullName evidence="4">Short-subunit dehydrogenase</fullName>
    </submittedName>
</protein>
<dbReference type="Proteomes" id="UP000585721">
    <property type="component" value="Unassembled WGS sequence"/>
</dbReference>
<dbReference type="InterPro" id="IPR036291">
    <property type="entry name" value="NAD(P)-bd_dom_sf"/>
</dbReference>
<dbReference type="EMBL" id="JACHGR010000007">
    <property type="protein sequence ID" value="MBB6056335.1"/>
    <property type="molecule type" value="Genomic_DNA"/>
</dbReference>
<accession>A0A841GM05</accession>